<name>A0AA39U3H3_9LECA</name>
<protein>
    <submittedName>
        <fullName evidence="2">Uncharacterized protein</fullName>
    </submittedName>
</protein>
<dbReference type="EMBL" id="JAFEKC020000026">
    <property type="protein sequence ID" value="KAK0506966.1"/>
    <property type="molecule type" value="Genomic_DNA"/>
</dbReference>
<evidence type="ECO:0000313" key="2">
    <source>
        <dbReference type="EMBL" id="KAK0506966.1"/>
    </source>
</evidence>
<dbReference type="Proteomes" id="UP001166286">
    <property type="component" value="Unassembled WGS sequence"/>
</dbReference>
<organism evidence="2 3">
    <name type="scientific">Cladonia borealis</name>
    <dbReference type="NCBI Taxonomy" id="184061"/>
    <lineage>
        <taxon>Eukaryota</taxon>
        <taxon>Fungi</taxon>
        <taxon>Dikarya</taxon>
        <taxon>Ascomycota</taxon>
        <taxon>Pezizomycotina</taxon>
        <taxon>Lecanoromycetes</taxon>
        <taxon>OSLEUM clade</taxon>
        <taxon>Lecanoromycetidae</taxon>
        <taxon>Lecanorales</taxon>
        <taxon>Lecanorineae</taxon>
        <taxon>Cladoniaceae</taxon>
        <taxon>Cladonia</taxon>
    </lineage>
</organism>
<feature type="chain" id="PRO_5041469075" evidence="1">
    <location>
        <begin position="28"/>
        <end position="92"/>
    </location>
</feature>
<dbReference type="Pfam" id="PF12520">
    <property type="entry name" value="DUF3723"/>
    <property type="match status" value="1"/>
</dbReference>
<accession>A0AA39U3H3</accession>
<evidence type="ECO:0000256" key="1">
    <source>
        <dbReference type="SAM" id="SignalP"/>
    </source>
</evidence>
<proteinExistence type="predicted"/>
<keyword evidence="1" id="KW-0732">Signal</keyword>
<sequence length="92" mass="10368">MLKPTRLFALSLLTLALELSVIKASLAYHADLGARQLYAYTMRHYSPNAHGSQSKRAPGSAYYHRGPTVLREFANFPEYLGFKSPEIIILKK</sequence>
<gene>
    <name evidence="2" type="ORF">JMJ35_010666</name>
</gene>
<feature type="signal peptide" evidence="1">
    <location>
        <begin position="1"/>
        <end position="27"/>
    </location>
</feature>
<reference evidence="2" key="1">
    <citation type="submission" date="2023-03" db="EMBL/GenBank/DDBJ databases">
        <title>Complete genome of Cladonia borealis.</title>
        <authorList>
            <person name="Park H."/>
        </authorList>
    </citation>
    <scope>NUCLEOTIDE SEQUENCE</scope>
    <source>
        <strain evidence="2">ANT050790</strain>
    </source>
</reference>
<dbReference type="AlphaFoldDB" id="A0AA39U3H3"/>
<dbReference type="InterPro" id="IPR022198">
    <property type="entry name" value="DUF3723"/>
</dbReference>
<comment type="caution">
    <text evidence="2">The sequence shown here is derived from an EMBL/GenBank/DDBJ whole genome shotgun (WGS) entry which is preliminary data.</text>
</comment>
<evidence type="ECO:0000313" key="3">
    <source>
        <dbReference type="Proteomes" id="UP001166286"/>
    </source>
</evidence>
<keyword evidence="3" id="KW-1185">Reference proteome</keyword>